<dbReference type="FunFam" id="3.40.190.10:FF:000050">
    <property type="entry name" value="Sulfonate ABC transporter substrate-binding protein"/>
    <property type="match status" value="1"/>
</dbReference>
<evidence type="ECO:0000259" key="8">
    <source>
        <dbReference type="Pfam" id="PF09084"/>
    </source>
</evidence>
<dbReference type="GO" id="GO:0016020">
    <property type="term" value="C:membrane"/>
    <property type="evidence" value="ECO:0007669"/>
    <property type="project" value="InterPro"/>
</dbReference>
<dbReference type="InterPro" id="IPR010067">
    <property type="entry name" value="ABC_SsuA_sub-bd"/>
</dbReference>
<dbReference type="PANTHER" id="PTHR30024:SF48">
    <property type="entry name" value="ABC TRANSPORTER SUBSTRATE-BINDING PROTEIN"/>
    <property type="match status" value="1"/>
</dbReference>
<feature type="domain" description="SsuA/THI5-like" evidence="8">
    <location>
        <begin position="87"/>
        <end position="200"/>
    </location>
</feature>
<keyword evidence="3" id="KW-0813">Transport</keyword>
<evidence type="ECO:0000313" key="10">
    <source>
        <dbReference type="Proteomes" id="UP000199137"/>
    </source>
</evidence>
<dbReference type="GO" id="GO:0042597">
    <property type="term" value="C:periplasmic space"/>
    <property type="evidence" value="ECO:0007669"/>
    <property type="project" value="UniProtKB-SubCell"/>
</dbReference>
<proteinExistence type="inferred from homology"/>
<dbReference type="SUPFAM" id="SSF53850">
    <property type="entry name" value="Periplasmic binding protein-like II"/>
    <property type="match status" value="1"/>
</dbReference>
<evidence type="ECO:0000256" key="2">
    <source>
        <dbReference type="ARBA" id="ARBA00010742"/>
    </source>
</evidence>
<dbReference type="PANTHER" id="PTHR30024">
    <property type="entry name" value="ALIPHATIC SULFONATES-BINDING PROTEIN-RELATED"/>
    <property type="match status" value="1"/>
</dbReference>
<sequence>MHLRNVLAAALLLTGLAACSSSASDGRAPVPAVVSPAELKKVTLRVGDQKGGVKSLLTAANQLNGAPYRIEWSTFTSGPPLLEAASAGAIDVGRVGNTPPIFAAASKAKISVVSVAKSNVERETILVPPDSPLPDVASLRGKTVGVAKGSSAHGQLLNTLKKAGLSTKDIKIAFLQPSEAFAAFTQHQIDAWAIWDPYTAQAQIDAHARVLADGRGASNGLAFETASTTALADPGKNSAIRDFVQRVVKAQLWSNSHTDEWARAWAAETGLKPEVAKKAVSAGRDRPIPLDDAVVASEQQLSDAFANEGTLPGKVDFAAFVDRRYGPDIEAARRNG</sequence>
<dbReference type="InterPro" id="IPR015168">
    <property type="entry name" value="SsuA/THI5"/>
</dbReference>
<dbReference type="Gene3D" id="3.40.190.10">
    <property type="entry name" value="Periplasmic binding protein-like II"/>
    <property type="match status" value="2"/>
</dbReference>
<evidence type="ECO:0000256" key="7">
    <source>
        <dbReference type="SAM" id="SignalP"/>
    </source>
</evidence>
<dbReference type="Proteomes" id="UP000199137">
    <property type="component" value="Unassembled WGS sequence"/>
</dbReference>
<evidence type="ECO:0000256" key="1">
    <source>
        <dbReference type="ARBA" id="ARBA00004418"/>
    </source>
</evidence>
<dbReference type="AlphaFoldDB" id="A0A1I6AK50"/>
<evidence type="ECO:0000313" key="9">
    <source>
        <dbReference type="EMBL" id="SFQ69069.1"/>
    </source>
</evidence>
<name>A0A1I6AK50_9PSEU</name>
<dbReference type="RefSeq" id="WP_167545632.1">
    <property type="nucleotide sequence ID" value="NZ_FOWC01000019.1"/>
</dbReference>
<evidence type="ECO:0000256" key="3">
    <source>
        <dbReference type="ARBA" id="ARBA00022448"/>
    </source>
</evidence>
<dbReference type="CDD" id="cd13558">
    <property type="entry name" value="PBP2_SsuA_like_2"/>
    <property type="match status" value="1"/>
</dbReference>
<gene>
    <name evidence="9" type="ORF">SAMN05421854_119103</name>
</gene>
<reference evidence="9 10" key="1">
    <citation type="submission" date="2016-10" db="EMBL/GenBank/DDBJ databases">
        <authorList>
            <person name="de Groot N.N."/>
        </authorList>
    </citation>
    <scope>NUCLEOTIDE SEQUENCE [LARGE SCALE GENOMIC DNA]</scope>
    <source>
        <strain evidence="9 10">DSM 44637</strain>
    </source>
</reference>
<accession>A0A1I6AK50</accession>
<evidence type="ECO:0000256" key="5">
    <source>
        <dbReference type="ARBA" id="ARBA00055538"/>
    </source>
</evidence>
<evidence type="ECO:0000256" key="4">
    <source>
        <dbReference type="ARBA" id="ARBA00022729"/>
    </source>
</evidence>
<dbReference type="Pfam" id="PF09084">
    <property type="entry name" value="NMT1"/>
    <property type="match status" value="1"/>
</dbReference>
<evidence type="ECO:0000256" key="6">
    <source>
        <dbReference type="ARBA" id="ARBA00070228"/>
    </source>
</evidence>
<feature type="signal peptide" evidence="7">
    <location>
        <begin position="1"/>
        <end position="23"/>
    </location>
</feature>
<dbReference type="PROSITE" id="PS51257">
    <property type="entry name" value="PROKAR_LIPOPROTEIN"/>
    <property type="match status" value="1"/>
</dbReference>
<comment type="function">
    <text evidence="5">Part of a binding-protein-dependent transport system for aliphatic sulfonates. Putative binding protein.</text>
</comment>
<protein>
    <recommendedName>
        <fullName evidence="6">Putative aliphatic sulfonates-binding protein</fullName>
    </recommendedName>
</protein>
<keyword evidence="4 7" id="KW-0732">Signal</keyword>
<comment type="subcellular location">
    <subcellularLocation>
        <location evidence="1">Periplasm</location>
    </subcellularLocation>
</comment>
<feature type="chain" id="PRO_5011516240" description="Putative aliphatic sulfonates-binding protein" evidence="7">
    <location>
        <begin position="24"/>
        <end position="336"/>
    </location>
</feature>
<dbReference type="STRING" id="112413.SAMN05421854_119103"/>
<dbReference type="NCBIfam" id="TIGR01728">
    <property type="entry name" value="SsuA_fam"/>
    <property type="match status" value="1"/>
</dbReference>
<organism evidence="9 10">
    <name type="scientific">Amycolatopsis rubida</name>
    <dbReference type="NCBI Taxonomy" id="112413"/>
    <lineage>
        <taxon>Bacteria</taxon>
        <taxon>Bacillati</taxon>
        <taxon>Actinomycetota</taxon>
        <taxon>Actinomycetes</taxon>
        <taxon>Pseudonocardiales</taxon>
        <taxon>Pseudonocardiaceae</taxon>
        <taxon>Amycolatopsis</taxon>
    </lineage>
</organism>
<dbReference type="EMBL" id="FOWC01000019">
    <property type="protein sequence ID" value="SFQ69069.1"/>
    <property type="molecule type" value="Genomic_DNA"/>
</dbReference>
<comment type="similarity">
    <text evidence="2">Belongs to the bacterial solute-binding protein SsuA/TauA family.</text>
</comment>
<dbReference type="GO" id="GO:0042626">
    <property type="term" value="F:ATPase-coupled transmembrane transporter activity"/>
    <property type="evidence" value="ECO:0007669"/>
    <property type="project" value="InterPro"/>
</dbReference>